<dbReference type="Proteomes" id="UP000247922">
    <property type="component" value="Unassembled WGS sequence"/>
</dbReference>
<dbReference type="EMBL" id="QJJR01000008">
    <property type="protein sequence ID" value="PXW90027.1"/>
    <property type="molecule type" value="Genomic_DNA"/>
</dbReference>
<dbReference type="InterPro" id="IPR010994">
    <property type="entry name" value="RuvA_2-like"/>
</dbReference>
<dbReference type="Pfam" id="PF20582">
    <property type="entry name" value="UPF0758_N"/>
    <property type="match status" value="1"/>
</dbReference>
<evidence type="ECO:0000259" key="4">
    <source>
        <dbReference type="Pfam" id="PF20582"/>
    </source>
</evidence>
<name>A0A2V3W6T7_9BACI</name>
<dbReference type="RefSeq" id="WP_110251627.1">
    <property type="nucleotide sequence ID" value="NZ_QJJR01000008.1"/>
</dbReference>
<dbReference type="InterPro" id="IPR025657">
    <property type="entry name" value="RadC_JAB"/>
</dbReference>
<comment type="caution">
    <text evidence="5">The sequence shown here is derived from an EMBL/GenBank/DDBJ whole genome shotgun (WGS) entry which is preliminary data.</text>
</comment>
<comment type="similarity">
    <text evidence="1">Belongs to the UPF0758 family.</text>
</comment>
<evidence type="ECO:0000256" key="2">
    <source>
        <dbReference type="ARBA" id="ARBA00023049"/>
    </source>
</evidence>
<proteinExistence type="inferred from homology"/>
<dbReference type="SUPFAM" id="SSF47781">
    <property type="entry name" value="RuvA domain 2-like"/>
    <property type="match status" value="1"/>
</dbReference>
<keyword evidence="2" id="KW-0645">Protease</keyword>
<keyword evidence="2" id="KW-0378">Hydrolase</keyword>
<evidence type="ECO:0000259" key="3">
    <source>
        <dbReference type="Pfam" id="PF04002"/>
    </source>
</evidence>
<dbReference type="InterPro" id="IPR046778">
    <property type="entry name" value="UPF0758_N"/>
</dbReference>
<dbReference type="PANTHER" id="PTHR30471:SF3">
    <property type="entry name" value="UPF0758 PROTEIN YEES-RELATED"/>
    <property type="match status" value="1"/>
</dbReference>
<evidence type="ECO:0000256" key="1">
    <source>
        <dbReference type="ARBA" id="ARBA00010243"/>
    </source>
</evidence>
<organism evidence="5 6">
    <name type="scientific">Streptohalobacillus salinus</name>
    <dbReference type="NCBI Taxonomy" id="621096"/>
    <lineage>
        <taxon>Bacteria</taxon>
        <taxon>Bacillati</taxon>
        <taxon>Bacillota</taxon>
        <taxon>Bacilli</taxon>
        <taxon>Bacillales</taxon>
        <taxon>Bacillaceae</taxon>
        <taxon>Streptohalobacillus</taxon>
    </lineage>
</organism>
<keyword evidence="2" id="KW-0482">Metalloprotease</keyword>
<evidence type="ECO:0000313" key="6">
    <source>
        <dbReference type="Proteomes" id="UP000247922"/>
    </source>
</evidence>
<accession>A0A2V3W6T7</accession>
<feature type="domain" description="RadC-like JAB" evidence="3">
    <location>
        <begin position="108"/>
        <end position="166"/>
    </location>
</feature>
<sequence length="200" mass="22600">MPELHVKMKDIPKNDRPRERLITCGPSHLSDQELLAIIIGSGTRNESVYDLAIRLYQYFGGIELLREATLEELVHIKGIGEVKAVSILAAIELGNRMGRFKKTDRYIIRCPEDGANYVMEDMRLLKQEHFVVLFLDTKNQIIHKQTVFIGSLNASIVHPREVVRPCSHLRNLSKIGEHSSQRSLTIQLTLTGNSKGTIAC</sequence>
<dbReference type="Gene3D" id="1.10.150.20">
    <property type="entry name" value="5' to 3' exonuclease, C-terminal subdomain"/>
    <property type="match status" value="1"/>
</dbReference>
<dbReference type="OrthoDB" id="9804482at2"/>
<dbReference type="NCBIfam" id="TIGR00608">
    <property type="entry name" value="radc"/>
    <property type="match status" value="1"/>
</dbReference>
<dbReference type="Gene3D" id="3.40.140.10">
    <property type="entry name" value="Cytidine Deaminase, domain 2"/>
    <property type="match status" value="1"/>
</dbReference>
<keyword evidence="6" id="KW-1185">Reference proteome</keyword>
<protein>
    <submittedName>
        <fullName evidence="5">DNA repair protein RadC</fullName>
    </submittedName>
</protein>
<gene>
    <name evidence="5" type="ORF">DES38_10838</name>
</gene>
<dbReference type="GO" id="GO:0008237">
    <property type="term" value="F:metallopeptidase activity"/>
    <property type="evidence" value="ECO:0007669"/>
    <property type="project" value="UniProtKB-KW"/>
</dbReference>
<dbReference type="InterPro" id="IPR001405">
    <property type="entry name" value="UPF0758"/>
</dbReference>
<feature type="domain" description="UPF0758" evidence="4">
    <location>
        <begin position="8"/>
        <end position="85"/>
    </location>
</feature>
<dbReference type="PANTHER" id="PTHR30471">
    <property type="entry name" value="DNA REPAIR PROTEIN RADC"/>
    <property type="match status" value="1"/>
</dbReference>
<dbReference type="AlphaFoldDB" id="A0A2V3W6T7"/>
<reference evidence="5 6" key="1">
    <citation type="submission" date="2018-05" db="EMBL/GenBank/DDBJ databases">
        <title>Genomic Encyclopedia of Type Strains, Phase IV (KMG-IV): sequencing the most valuable type-strain genomes for metagenomic binning, comparative biology and taxonomic classification.</title>
        <authorList>
            <person name="Goeker M."/>
        </authorList>
    </citation>
    <scope>NUCLEOTIDE SEQUENCE [LARGE SCALE GENOMIC DNA]</scope>
    <source>
        <strain evidence="5 6">DSM 22440</strain>
    </source>
</reference>
<dbReference type="Pfam" id="PF04002">
    <property type="entry name" value="RadC"/>
    <property type="match status" value="1"/>
</dbReference>
<evidence type="ECO:0000313" key="5">
    <source>
        <dbReference type="EMBL" id="PXW90027.1"/>
    </source>
</evidence>